<dbReference type="SUPFAM" id="SSF54427">
    <property type="entry name" value="NTF2-like"/>
    <property type="match status" value="1"/>
</dbReference>
<dbReference type="InterPro" id="IPR032710">
    <property type="entry name" value="NTF2-like_dom_sf"/>
</dbReference>
<accession>A0A3M3BF00</accession>
<evidence type="ECO:0000313" key="3">
    <source>
        <dbReference type="Proteomes" id="UP000278587"/>
    </source>
</evidence>
<gene>
    <name evidence="2" type="ORF">ALQ84_100061</name>
</gene>
<dbReference type="Pfam" id="PF12680">
    <property type="entry name" value="SnoaL_2"/>
    <property type="match status" value="1"/>
</dbReference>
<dbReference type="EMBL" id="RBOC01000072">
    <property type="protein sequence ID" value="RMM11185.1"/>
    <property type="molecule type" value="Genomic_DNA"/>
</dbReference>
<comment type="caution">
    <text evidence="2">The sequence shown here is derived from an EMBL/GenBank/DDBJ whole genome shotgun (WGS) entry which is preliminary data.</text>
</comment>
<evidence type="ECO:0000313" key="2">
    <source>
        <dbReference type="EMBL" id="RMM11185.1"/>
    </source>
</evidence>
<dbReference type="Proteomes" id="UP000278587">
    <property type="component" value="Unassembled WGS sequence"/>
</dbReference>
<evidence type="ECO:0000259" key="1">
    <source>
        <dbReference type="Pfam" id="PF12680"/>
    </source>
</evidence>
<proteinExistence type="predicted"/>
<dbReference type="AlphaFoldDB" id="A0A3M3BF00"/>
<feature type="domain" description="SnoaL-like" evidence="1">
    <location>
        <begin position="31"/>
        <end position="125"/>
    </location>
</feature>
<sequence>MPWQRSRRFRLASPLRESNMADFLHRFAEGFAALNKDNLDRVAELYSDDVSFSDPMHDIHGLAAMRRYFAELYANVQDLQFDFHAFDEVRPGEGYLVWTMSYSHPRLAAGKTIRVEGCSHLKWHDKVYRHRDYFDAGALLYEHLPIMGRVIHWLKKRLG</sequence>
<name>A0A3M3BF00_9PSED</name>
<reference evidence="2 3" key="1">
    <citation type="submission" date="2018-08" db="EMBL/GenBank/DDBJ databases">
        <title>Recombination of ecologically and evolutionarily significant loci maintains genetic cohesion in the Pseudomonas syringae species complex.</title>
        <authorList>
            <person name="Dillon M."/>
            <person name="Thakur S."/>
            <person name="Almeida R.N.D."/>
            <person name="Weir B.S."/>
            <person name="Guttman D.S."/>
        </authorList>
    </citation>
    <scope>NUCLEOTIDE SEQUENCE [LARGE SCALE GENOMIC DNA]</scope>
    <source>
        <strain evidence="2 3">ICMP 4086</strain>
    </source>
</reference>
<organism evidence="2 3">
    <name type="scientific">Pseudomonas caricapapayae</name>
    <dbReference type="NCBI Taxonomy" id="46678"/>
    <lineage>
        <taxon>Bacteria</taxon>
        <taxon>Pseudomonadati</taxon>
        <taxon>Pseudomonadota</taxon>
        <taxon>Gammaproteobacteria</taxon>
        <taxon>Pseudomonadales</taxon>
        <taxon>Pseudomonadaceae</taxon>
        <taxon>Pseudomonas</taxon>
    </lineage>
</organism>
<protein>
    <submittedName>
        <fullName evidence="2">SnoaL-like domain protein</fullName>
    </submittedName>
</protein>
<dbReference type="InterPro" id="IPR037401">
    <property type="entry name" value="SnoaL-like"/>
</dbReference>
<dbReference type="Gene3D" id="3.10.450.50">
    <property type="match status" value="1"/>
</dbReference>